<reference evidence="1" key="1">
    <citation type="submission" date="2020-06" db="EMBL/GenBank/DDBJ databases">
        <authorList>
            <consortium name="Wellcome Sanger Institute Data Sharing"/>
        </authorList>
    </citation>
    <scope>NUCLEOTIDE SEQUENCE [LARGE SCALE GENOMIC DNA]</scope>
</reference>
<protein>
    <submittedName>
        <fullName evidence="1">Uncharacterized protein</fullName>
    </submittedName>
</protein>
<reference evidence="1" key="3">
    <citation type="submission" date="2025-09" db="UniProtKB">
        <authorList>
            <consortium name="Ensembl"/>
        </authorList>
    </citation>
    <scope>IDENTIFICATION</scope>
</reference>
<sequence>FANVCILLYWLITPLYFTYTCFCDIYTNITESWRNWEYYGHISPGYPNDDAKLVGSWWRFTGIGGDIVVTECVIAGRGGTRSTISIPSSEYPPGELADPITATAYGHIDTSCTDVFMQVDIFRCPGGFYIYRPLNHKAPEMGKEDILNNEKPKRIFARQMPTFKTRHQR</sequence>
<proteinExistence type="predicted"/>
<dbReference type="AlphaFoldDB" id="A0A8C5EMH3"/>
<name>A0A8C5EMH3_GOUWI</name>
<dbReference type="Proteomes" id="UP000694680">
    <property type="component" value="Chromosome 8"/>
</dbReference>
<evidence type="ECO:0000313" key="1">
    <source>
        <dbReference type="Ensembl" id="ENSGWIP00000021978.1"/>
    </source>
</evidence>
<evidence type="ECO:0000313" key="2">
    <source>
        <dbReference type="Proteomes" id="UP000694680"/>
    </source>
</evidence>
<reference evidence="1" key="2">
    <citation type="submission" date="2025-08" db="UniProtKB">
        <authorList>
            <consortium name="Ensembl"/>
        </authorList>
    </citation>
    <scope>IDENTIFICATION</scope>
</reference>
<dbReference type="Ensembl" id="ENSGWIT00000024090.1">
    <property type="protein sequence ID" value="ENSGWIP00000021978.1"/>
    <property type="gene ID" value="ENSGWIG00000011813.1"/>
</dbReference>
<organism evidence="1 2">
    <name type="scientific">Gouania willdenowi</name>
    <name type="common">Blunt-snouted clingfish</name>
    <name type="synonym">Lepadogaster willdenowi</name>
    <dbReference type="NCBI Taxonomy" id="441366"/>
    <lineage>
        <taxon>Eukaryota</taxon>
        <taxon>Metazoa</taxon>
        <taxon>Chordata</taxon>
        <taxon>Craniata</taxon>
        <taxon>Vertebrata</taxon>
        <taxon>Euteleostomi</taxon>
        <taxon>Actinopterygii</taxon>
        <taxon>Neopterygii</taxon>
        <taxon>Teleostei</taxon>
        <taxon>Neoteleostei</taxon>
        <taxon>Acanthomorphata</taxon>
        <taxon>Ovalentaria</taxon>
        <taxon>Blenniimorphae</taxon>
        <taxon>Blenniiformes</taxon>
        <taxon>Gobiesocoidei</taxon>
        <taxon>Gobiesocidae</taxon>
        <taxon>Gobiesocinae</taxon>
        <taxon>Gouania</taxon>
    </lineage>
</organism>
<accession>A0A8C5EMH3</accession>
<keyword evidence="2" id="KW-1185">Reference proteome</keyword>